<dbReference type="AlphaFoldDB" id="A0A6D2JKL3"/>
<dbReference type="EMBL" id="CACVBM020001229">
    <property type="protein sequence ID" value="CAA7040461.1"/>
    <property type="molecule type" value="Genomic_DNA"/>
</dbReference>
<dbReference type="PANTHER" id="PTHR23272:SF166">
    <property type="entry name" value="ZINC FINGER BED DOMAIN-CONTAINING PROTEIN RICESLEEPER 2-LIKE ISOFORM X1"/>
    <property type="match status" value="1"/>
</dbReference>
<feature type="domain" description="HAT C-terminal dimerisation" evidence="1">
    <location>
        <begin position="127"/>
        <end position="210"/>
    </location>
</feature>
<sequence>MMASKSLAIPSRDGIKYVTTSEARKIMFGRCVQSVKCESKAGLGLDVIIRWNSTYKMLAKAVEYRDAFNYLHHVDGRNFKVNPSAEEWDRLKQLNEFLQPFDEITQLCQPILAYRKTHVSVNGKSKLEIYLDEPVLDMANHASMDIVDYWKENAQRYGQLSSMAADLISIPITNVASESSFSIGSRVLNNYRSSLLPKNVHALICSRNWLKGYESHENGKLVIQ</sequence>
<comment type="caution">
    <text evidence="2">The sequence shown here is derived from an EMBL/GenBank/DDBJ whole genome shotgun (WGS) entry which is preliminary data.</text>
</comment>
<dbReference type="GO" id="GO:0046983">
    <property type="term" value="F:protein dimerization activity"/>
    <property type="evidence" value="ECO:0007669"/>
    <property type="project" value="InterPro"/>
</dbReference>
<organism evidence="2 3">
    <name type="scientific">Microthlaspi erraticum</name>
    <dbReference type="NCBI Taxonomy" id="1685480"/>
    <lineage>
        <taxon>Eukaryota</taxon>
        <taxon>Viridiplantae</taxon>
        <taxon>Streptophyta</taxon>
        <taxon>Embryophyta</taxon>
        <taxon>Tracheophyta</taxon>
        <taxon>Spermatophyta</taxon>
        <taxon>Magnoliopsida</taxon>
        <taxon>eudicotyledons</taxon>
        <taxon>Gunneridae</taxon>
        <taxon>Pentapetalae</taxon>
        <taxon>rosids</taxon>
        <taxon>malvids</taxon>
        <taxon>Brassicales</taxon>
        <taxon>Brassicaceae</taxon>
        <taxon>Coluteocarpeae</taxon>
        <taxon>Microthlaspi</taxon>
    </lineage>
</organism>
<dbReference type="InterPro" id="IPR008906">
    <property type="entry name" value="HATC_C_dom"/>
</dbReference>
<evidence type="ECO:0000259" key="1">
    <source>
        <dbReference type="Pfam" id="PF05699"/>
    </source>
</evidence>
<dbReference type="SUPFAM" id="SSF53098">
    <property type="entry name" value="Ribonuclease H-like"/>
    <property type="match status" value="1"/>
</dbReference>
<gene>
    <name evidence="2" type="ORF">MERR_LOCUS27696</name>
</gene>
<name>A0A6D2JKL3_9BRAS</name>
<dbReference type="Proteomes" id="UP000467841">
    <property type="component" value="Unassembled WGS sequence"/>
</dbReference>
<dbReference type="Pfam" id="PF05699">
    <property type="entry name" value="Dimer_Tnp_hAT"/>
    <property type="match status" value="1"/>
</dbReference>
<dbReference type="OrthoDB" id="1105215at2759"/>
<protein>
    <recommendedName>
        <fullName evidence="1">HAT C-terminal dimerisation domain-containing protein</fullName>
    </recommendedName>
</protein>
<dbReference type="PANTHER" id="PTHR23272">
    <property type="entry name" value="BED FINGER-RELATED"/>
    <property type="match status" value="1"/>
</dbReference>
<dbReference type="InterPro" id="IPR012337">
    <property type="entry name" value="RNaseH-like_sf"/>
</dbReference>
<reference evidence="2" key="1">
    <citation type="submission" date="2020-01" db="EMBL/GenBank/DDBJ databases">
        <authorList>
            <person name="Mishra B."/>
        </authorList>
    </citation>
    <scope>NUCLEOTIDE SEQUENCE [LARGE SCALE GENOMIC DNA]</scope>
</reference>
<keyword evidence="3" id="KW-1185">Reference proteome</keyword>
<proteinExistence type="predicted"/>
<evidence type="ECO:0000313" key="2">
    <source>
        <dbReference type="EMBL" id="CAA7040461.1"/>
    </source>
</evidence>
<evidence type="ECO:0000313" key="3">
    <source>
        <dbReference type="Proteomes" id="UP000467841"/>
    </source>
</evidence>
<accession>A0A6D2JKL3</accession>